<feature type="chain" id="PRO_5031520140" evidence="1">
    <location>
        <begin position="25"/>
        <end position="1563"/>
    </location>
</feature>
<dbReference type="EMBL" id="JABBGH010000002">
    <property type="protein sequence ID" value="NML66028.1"/>
    <property type="molecule type" value="Genomic_DNA"/>
</dbReference>
<keyword evidence="1" id="KW-0732">Signal</keyword>
<evidence type="ECO:0000313" key="3">
    <source>
        <dbReference type="EMBL" id="NML66028.1"/>
    </source>
</evidence>
<feature type="domain" description="Secretion system C-terminal sorting" evidence="2">
    <location>
        <begin position="1488"/>
        <end position="1560"/>
    </location>
</feature>
<dbReference type="InterPro" id="IPR026444">
    <property type="entry name" value="Secre_tail"/>
</dbReference>
<evidence type="ECO:0000256" key="1">
    <source>
        <dbReference type="SAM" id="SignalP"/>
    </source>
</evidence>
<reference evidence="3 4" key="1">
    <citation type="submission" date="2020-04" db="EMBL/GenBank/DDBJ databases">
        <title>Hymenobacter polaris sp. nov., isolated from Arctic soil.</title>
        <authorList>
            <person name="Dahal R.H."/>
        </authorList>
    </citation>
    <scope>NUCLEOTIDE SEQUENCE [LARGE SCALE GENOMIC DNA]</scope>
    <source>
        <strain evidence="3 4">RP-2-7</strain>
    </source>
</reference>
<comment type="caution">
    <text evidence="3">The sequence shown here is derived from an EMBL/GenBank/DDBJ whole genome shotgun (WGS) entry which is preliminary data.</text>
</comment>
<dbReference type="RefSeq" id="WP_169531691.1">
    <property type="nucleotide sequence ID" value="NZ_JABBGH010000002.1"/>
</dbReference>
<name>A0A7Y0FMM4_9BACT</name>
<accession>A0A7Y0FMM4</accession>
<dbReference type="SUPFAM" id="SSF56219">
    <property type="entry name" value="DNase I-like"/>
    <property type="match status" value="1"/>
</dbReference>
<protein>
    <submittedName>
        <fullName evidence="3">T9SS type A sorting domain-containing protein</fullName>
    </submittedName>
</protein>
<dbReference type="Pfam" id="PF18962">
    <property type="entry name" value="Por_Secre_tail"/>
    <property type="match status" value="1"/>
</dbReference>
<feature type="signal peptide" evidence="1">
    <location>
        <begin position="1"/>
        <end position="24"/>
    </location>
</feature>
<organism evidence="3 4">
    <name type="scientific">Hymenobacter polaris</name>
    <dbReference type="NCBI Taxonomy" id="2682546"/>
    <lineage>
        <taxon>Bacteria</taxon>
        <taxon>Pseudomonadati</taxon>
        <taxon>Bacteroidota</taxon>
        <taxon>Cytophagia</taxon>
        <taxon>Cytophagales</taxon>
        <taxon>Hymenobacteraceae</taxon>
        <taxon>Hymenobacter</taxon>
    </lineage>
</organism>
<evidence type="ECO:0000313" key="4">
    <source>
        <dbReference type="Proteomes" id="UP000559626"/>
    </source>
</evidence>
<evidence type="ECO:0000259" key="2">
    <source>
        <dbReference type="Pfam" id="PF18962"/>
    </source>
</evidence>
<dbReference type="Gene3D" id="3.60.10.10">
    <property type="entry name" value="Endonuclease/exonuclease/phosphatase"/>
    <property type="match status" value="1"/>
</dbReference>
<dbReference type="NCBIfam" id="NF038128">
    <property type="entry name" value="choice_anch_J"/>
    <property type="match status" value="1"/>
</dbReference>
<dbReference type="Proteomes" id="UP000559626">
    <property type="component" value="Unassembled WGS sequence"/>
</dbReference>
<keyword evidence="4" id="KW-1185">Reference proteome</keyword>
<dbReference type="InterPro" id="IPR036691">
    <property type="entry name" value="Endo/exonu/phosph_ase_sf"/>
</dbReference>
<proteinExistence type="predicted"/>
<sequence>MIKPLLTLLGVTASLSFGSLRAQAQATLGTSPYLETFDGLATGLPTGFGIYTGATASSLGTAATLTTAATAWNNTAGAFKNFASADIGSTATTAAQAAATDRALGVRQTGSLGDPGASFVFQVANTSGRTDFALTFSLQSLDAASPRTTVWTVDYGLGAAPTSFTALATGTTGGSAFSNTPIKVSFGTALDDNSGPVTIRVSTLAASTGSGNRPSSAIDDFQLSWNTPSATTPVLTVTPNALAFGSQNINTASAPQSYSLSGVNLSGATTVTATGPFTVSKTATGTYGSSLSYAPAELTTATSVYVRFAPTATGPATGSISNASAGATSRPVALTGTGADPNQTVFSFDNCTTTLSDGWSQYSVTGPQVWACTAFGHSAADPTASAPNGVQMNGYASGNIANEDWFISPAFNLSAYNFPLLSFWSRTAFNGPSLKLRVSTNYSGTGDPNAATWTDVNAQFPASGSDVWTQTAGVNLAAFKSAKVYVAFVYTSTSSAAARWTLDDIALTNSATPPAPTLLTDVKSLAFGYVAAGSSADRTLNVSGADLTGPVTITSTDPLFTLSKDGTTFATSLTLTAAEVSATTKAVTVRFRPTTAFATFTGTLNVSTPGAGTALSVALSGDTYNTDKTLEVVNWNIEWFGSTQAGLGPNNKDLQQANVTTVASYLNADVYALEEVVDIARLQSVVTQLSANTGHPYAYMVSDYGSYGDNPQDPDYAADQKLAFVYRTDVVSNPTFMGLLRCSEADACPAYNAWAGGRFPYLMHADVTLDGVTKPVNFIVIHAKANATATSANDYARRQLGATLLKNLLDTQYKGQNNLIVGDYNDVLNGTIATGVTPAVSSYNVIVQDSATYRSITLPLARAGAQSTVSFATVIDNVIASGPLASYYINGTAAVRTDAAALVANYGTTTTDHYPVFTRYSFSTPDLVVSSANQTIAGGTYNSITVTGAGAGTLQGPVTVIGAVTVQSGGRLDTNCQPLTGAGSFTVADGATLGICDAAGLSATGSTGAVQVTGTRSFSADATYVYSGTSAQATGLGLPSQVRALTAASASALTLSQPLAVAQTLTLASSGNLVLGSQPLTLLSSASGTALVVNSGTGTVQGTATVQRYIDGSLNAGLGYRHLSAPVSNTTVADLSTTSFAPVLNPAYNTSATPGAVQPFPTVFGYDESRLTTTTNDLPAFDKGFYSPANTSAPLVVAQGYTVNMAANQVVDFMGMLNNGDYTRSLTRTDQTANGGWQLLGNPYPSPLDWSLVTDADRPGLNAAVYVFNSTGPYAGRYRSYTNGMGGGSPLLALGQGFFVQVAQNKTSASLALHNSQRVTSYATQASLLRTTADPRPRLALSLAGPSGAADDLYVYAEAGATTGFDGRQDAAKLPNTTGFNLAALTPDGQPLSIQALPSLSGRVALRVLVPADGTYSLTATDLQNLPAGAQPVLEDTKTGQRTPLAAAGASYTFTVATADNADGRFWLNLNAAALATAPSALQAALALYPNPTHERQATLLLPAGTAAGQVQVLDALGRLVRQQALGAGNPVVTLQLAGLPAGVYLVRVQAGNEQATRRLTLE</sequence>
<gene>
    <name evidence="3" type="ORF">HHL22_12515</name>
</gene>
<dbReference type="NCBIfam" id="TIGR04183">
    <property type="entry name" value="Por_Secre_tail"/>
    <property type="match status" value="1"/>
</dbReference>